<dbReference type="GO" id="GO:0006002">
    <property type="term" value="P:fructose 6-phosphate metabolic process"/>
    <property type="evidence" value="ECO:0007669"/>
    <property type="project" value="TreeGrafter"/>
</dbReference>
<evidence type="ECO:0000256" key="1">
    <source>
        <dbReference type="ARBA" id="ARBA00022737"/>
    </source>
</evidence>
<evidence type="ECO:0000259" key="2">
    <source>
        <dbReference type="PROSITE" id="PS51464"/>
    </source>
</evidence>
<dbReference type="InterPro" id="IPR035490">
    <property type="entry name" value="GlmS/FrlB_SIS"/>
</dbReference>
<keyword evidence="1" id="KW-0677">Repeat</keyword>
<organism evidence="3">
    <name type="scientific">freshwater metagenome</name>
    <dbReference type="NCBI Taxonomy" id="449393"/>
    <lineage>
        <taxon>unclassified sequences</taxon>
        <taxon>metagenomes</taxon>
        <taxon>ecological metagenomes</taxon>
    </lineage>
</organism>
<accession>A0A6J6HCQ4</accession>
<dbReference type="GO" id="GO:0004360">
    <property type="term" value="F:glutamine-fructose-6-phosphate transaminase (isomerizing) activity"/>
    <property type="evidence" value="ECO:0007669"/>
    <property type="project" value="TreeGrafter"/>
</dbReference>
<dbReference type="InterPro" id="IPR046348">
    <property type="entry name" value="SIS_dom_sf"/>
</dbReference>
<proteinExistence type="predicted"/>
<name>A0A6J6HCQ4_9ZZZZ</name>
<dbReference type="AlphaFoldDB" id="A0A6J6HCQ4"/>
<dbReference type="CDD" id="cd05008">
    <property type="entry name" value="SIS_GlmS_GlmD_1"/>
    <property type="match status" value="1"/>
</dbReference>
<reference evidence="3" key="1">
    <citation type="submission" date="2020-05" db="EMBL/GenBank/DDBJ databases">
        <authorList>
            <person name="Chiriac C."/>
            <person name="Salcher M."/>
            <person name="Ghai R."/>
            <person name="Kavagutti S V."/>
        </authorList>
    </citation>
    <scope>NUCLEOTIDE SEQUENCE</scope>
</reference>
<dbReference type="GO" id="GO:0097367">
    <property type="term" value="F:carbohydrate derivative binding"/>
    <property type="evidence" value="ECO:0007669"/>
    <property type="project" value="InterPro"/>
</dbReference>
<dbReference type="PANTHER" id="PTHR10937">
    <property type="entry name" value="GLUCOSAMINE--FRUCTOSE-6-PHOSPHATE AMINOTRANSFERASE, ISOMERIZING"/>
    <property type="match status" value="1"/>
</dbReference>
<dbReference type="PANTHER" id="PTHR10937:SF0">
    <property type="entry name" value="GLUTAMINE--FRUCTOSE-6-PHOSPHATE TRANSAMINASE (ISOMERIZING)"/>
    <property type="match status" value="1"/>
</dbReference>
<dbReference type="PROSITE" id="PS51464">
    <property type="entry name" value="SIS"/>
    <property type="match status" value="1"/>
</dbReference>
<dbReference type="GO" id="GO:0005829">
    <property type="term" value="C:cytosol"/>
    <property type="evidence" value="ECO:0007669"/>
    <property type="project" value="TreeGrafter"/>
</dbReference>
<dbReference type="InterPro" id="IPR001347">
    <property type="entry name" value="SIS_dom"/>
</dbReference>
<sequence length="348" mass="38124">MSRFQLIENAPYFADIQAQPEAAQKLISTGVPLATRSLLDEMANFDRIILTGMGSSLNALYPSYLRLVSAGFPVWHEDTAELLINIKGRIKGKTLFWIASQSGESAEVVQLLNELANVKGDVTILGFTNYAESSLGSRSNVLFNIQCGPENTVSAKSYVNTLLAAGMATSVALSEEIDPEIFQLPKILKTYLENWEKCYEALDSAIAQKRIFIIGRGESMAAARTGSLIIKEAAREGLESLTTAQFRHGPLEMASEDVAVLIFDGYDHLRSLNSSMYKDLIKLKANPIWISAEAHPLHPGISAPPLTSQLTRPIGEVIVMQILTLVLANRKGDEPGKFRQISKITTIL</sequence>
<dbReference type="InterPro" id="IPR035466">
    <property type="entry name" value="GlmS/AgaS_SIS"/>
</dbReference>
<dbReference type="CDD" id="cd05009">
    <property type="entry name" value="SIS_GlmS_GlmD_2"/>
    <property type="match status" value="1"/>
</dbReference>
<gene>
    <name evidence="3" type="ORF">UFOPK1811_01335</name>
</gene>
<dbReference type="Gene3D" id="3.40.50.10490">
    <property type="entry name" value="Glucose-6-phosphate isomerase like protein, domain 1"/>
    <property type="match status" value="2"/>
</dbReference>
<protein>
    <submittedName>
        <fullName evidence="3">Unannotated protein</fullName>
    </submittedName>
</protein>
<dbReference type="GO" id="GO:0006487">
    <property type="term" value="P:protein N-linked glycosylation"/>
    <property type="evidence" value="ECO:0007669"/>
    <property type="project" value="TreeGrafter"/>
</dbReference>
<dbReference type="GO" id="GO:0006047">
    <property type="term" value="P:UDP-N-acetylglucosamine metabolic process"/>
    <property type="evidence" value="ECO:0007669"/>
    <property type="project" value="TreeGrafter"/>
</dbReference>
<dbReference type="SUPFAM" id="SSF53697">
    <property type="entry name" value="SIS domain"/>
    <property type="match status" value="1"/>
</dbReference>
<dbReference type="EMBL" id="CAEZUJ010000097">
    <property type="protein sequence ID" value="CAB4609679.1"/>
    <property type="molecule type" value="Genomic_DNA"/>
</dbReference>
<evidence type="ECO:0000313" key="3">
    <source>
        <dbReference type="EMBL" id="CAB4609679.1"/>
    </source>
</evidence>
<dbReference type="Pfam" id="PF01380">
    <property type="entry name" value="SIS"/>
    <property type="match status" value="2"/>
</dbReference>
<feature type="domain" description="SIS" evidence="2">
    <location>
        <begin position="38"/>
        <end position="179"/>
    </location>
</feature>